<protein>
    <submittedName>
        <fullName evidence="6">Iron-containing alcohol dehydrogenase family protein</fullName>
    </submittedName>
</protein>
<feature type="domain" description="Alcohol dehydrogenase iron-type/glycerol dehydrogenase GldA" evidence="5">
    <location>
        <begin position="10"/>
        <end position="142"/>
    </location>
</feature>
<dbReference type="Proteomes" id="UP001198182">
    <property type="component" value="Unassembled WGS sequence"/>
</dbReference>
<comment type="cofactor">
    <cofactor evidence="3">
        <name>Zn(2+)</name>
        <dbReference type="ChEBI" id="CHEBI:29105"/>
    </cofactor>
    <text evidence="3">Binds 1 zinc ion per subunit.</text>
</comment>
<evidence type="ECO:0000256" key="4">
    <source>
        <dbReference type="PIRSR" id="PIRSR000112-3"/>
    </source>
</evidence>
<dbReference type="InterPro" id="IPR016205">
    <property type="entry name" value="Glycerol_DH"/>
</dbReference>
<evidence type="ECO:0000313" key="6">
    <source>
        <dbReference type="EMBL" id="MCC2232815.1"/>
    </source>
</evidence>
<dbReference type="Pfam" id="PF00465">
    <property type="entry name" value="Fe-ADH"/>
    <property type="match status" value="1"/>
</dbReference>
<dbReference type="Gene3D" id="3.40.50.1970">
    <property type="match status" value="1"/>
</dbReference>
<feature type="binding site" evidence="3">
    <location>
        <position position="280"/>
    </location>
    <ligand>
        <name>glycerol</name>
        <dbReference type="ChEBI" id="CHEBI:17754"/>
    </ligand>
</feature>
<dbReference type="GO" id="GO:0046872">
    <property type="term" value="F:metal ion binding"/>
    <property type="evidence" value="ECO:0007669"/>
    <property type="project" value="UniProtKB-KW"/>
</dbReference>
<keyword evidence="1 3" id="KW-0479">Metal-binding</keyword>
<keyword evidence="3" id="KW-0862">Zinc</keyword>
<reference evidence="6" key="1">
    <citation type="submission" date="2021-10" db="EMBL/GenBank/DDBJ databases">
        <title>Anaerobic single-cell dispensing facilitates the cultivation of human gut bacteria.</title>
        <authorList>
            <person name="Afrizal A."/>
        </authorList>
    </citation>
    <scope>NUCLEOTIDE SEQUENCE</scope>
    <source>
        <strain evidence="6">CLA-AA-H215</strain>
    </source>
</reference>
<feature type="binding site" evidence="4">
    <location>
        <begin position="95"/>
        <end position="99"/>
    </location>
    <ligand>
        <name>NAD(+)</name>
        <dbReference type="ChEBI" id="CHEBI:57540"/>
    </ligand>
</feature>
<dbReference type="AlphaFoldDB" id="A0AAE3EE75"/>
<organism evidence="6 7">
    <name type="scientific">Hominifimenecus microfluidus</name>
    <dbReference type="NCBI Taxonomy" id="2885348"/>
    <lineage>
        <taxon>Bacteria</taxon>
        <taxon>Bacillati</taxon>
        <taxon>Bacillota</taxon>
        <taxon>Clostridia</taxon>
        <taxon>Lachnospirales</taxon>
        <taxon>Lachnospiraceae</taxon>
        <taxon>Hominifimenecus</taxon>
    </lineage>
</organism>
<dbReference type="PANTHER" id="PTHR43616">
    <property type="entry name" value="GLYCEROL DEHYDROGENASE"/>
    <property type="match status" value="1"/>
</dbReference>
<evidence type="ECO:0000256" key="1">
    <source>
        <dbReference type="ARBA" id="ARBA00022723"/>
    </source>
</evidence>
<name>A0AAE3EE75_9FIRM</name>
<keyword evidence="4" id="KW-0520">NAD</keyword>
<feature type="binding site" evidence="4">
    <location>
        <begin position="117"/>
        <end position="120"/>
    </location>
    <ligand>
        <name>NAD(+)</name>
        <dbReference type="ChEBI" id="CHEBI:57540"/>
    </ligand>
</feature>
<dbReference type="Gene3D" id="1.20.1090.10">
    <property type="entry name" value="Dehydroquinate synthase-like - alpha domain"/>
    <property type="match status" value="1"/>
</dbReference>
<accession>A0AAE3EE75</accession>
<feature type="binding site" evidence="3">
    <location>
        <position position="172"/>
    </location>
    <ligand>
        <name>glycerol</name>
        <dbReference type="ChEBI" id="CHEBI:17754"/>
    </ligand>
</feature>
<dbReference type="CDD" id="cd08171">
    <property type="entry name" value="GlyDH-like"/>
    <property type="match status" value="1"/>
</dbReference>
<dbReference type="GO" id="GO:0016614">
    <property type="term" value="F:oxidoreductase activity, acting on CH-OH group of donors"/>
    <property type="evidence" value="ECO:0007669"/>
    <property type="project" value="InterPro"/>
</dbReference>
<dbReference type="InterPro" id="IPR001670">
    <property type="entry name" value="ADH_Fe/GldA"/>
</dbReference>
<dbReference type="PIRSF" id="PIRSF000112">
    <property type="entry name" value="Glycerol_dehydrogenase"/>
    <property type="match status" value="1"/>
</dbReference>
<evidence type="ECO:0000259" key="5">
    <source>
        <dbReference type="Pfam" id="PF00465"/>
    </source>
</evidence>
<dbReference type="RefSeq" id="WP_308455192.1">
    <property type="nucleotide sequence ID" value="NZ_JAJEQR010000106.1"/>
</dbReference>
<evidence type="ECO:0000256" key="2">
    <source>
        <dbReference type="ARBA" id="ARBA00023002"/>
    </source>
</evidence>
<feature type="binding site" evidence="4">
    <location>
        <position position="126"/>
    </location>
    <ligand>
        <name>NAD(+)</name>
        <dbReference type="ChEBI" id="CHEBI:57540"/>
    </ligand>
</feature>
<keyword evidence="7" id="KW-1185">Reference proteome</keyword>
<comment type="caution">
    <text evidence="6">The sequence shown here is derived from an EMBL/GenBank/DDBJ whole genome shotgun (WGS) entry which is preliminary data.</text>
</comment>
<feature type="binding site" evidence="4">
    <location>
        <position position="132"/>
    </location>
    <ligand>
        <name>NAD(+)</name>
        <dbReference type="ChEBI" id="CHEBI:57540"/>
    </ligand>
</feature>
<dbReference type="PANTHER" id="PTHR43616:SF3">
    <property type="entry name" value="HYDROXYCARBOXYLATE DEHYDROGENASE A"/>
    <property type="match status" value="1"/>
</dbReference>
<sequence>MENYSILIPSYTVGPKAYEKIYDYCHVYGKKAIVIGGARAMAAAKAKLVQALEGTGMTITGFLCFGKECTHEAAQRLAEKPQVQEADILFAVGGGKAVDTVKLISLVLGKPYAAFPTIASNCAASSSVSIVYHEDGSFCEFVHFLRSAIHIFIDTDIIAHAPKQYLWAGIGDTYAKYYEVSISAKGEQLEHFQALGVNMSRMCMQTLVEHGEQALEDNIAGISSYDLEQAALAIIITTGWVSMLVARTHNMDYNGGAAHAFFYGLCSLPGFDETQTEHLHGVVVGFGVLVLLIMDGQEEECRKMQEFNRKLGLPAVLKDIDITMEDVKTAAAVMAKDEDLEHYPYRVTPEMFIEAAERLNQE</sequence>
<dbReference type="SUPFAM" id="SSF56796">
    <property type="entry name" value="Dehydroquinate synthase-like"/>
    <property type="match status" value="1"/>
</dbReference>
<evidence type="ECO:0000313" key="7">
    <source>
        <dbReference type="Proteomes" id="UP001198182"/>
    </source>
</evidence>
<keyword evidence="2" id="KW-0560">Oxidoreductase</keyword>
<gene>
    <name evidence="6" type="ORF">LKD81_17845</name>
</gene>
<feature type="binding site" evidence="3">
    <location>
        <position position="259"/>
    </location>
    <ligand>
        <name>glycerol</name>
        <dbReference type="ChEBI" id="CHEBI:17754"/>
    </ligand>
</feature>
<dbReference type="EMBL" id="JAJEQR010000106">
    <property type="protein sequence ID" value="MCC2232815.1"/>
    <property type="molecule type" value="Genomic_DNA"/>
</dbReference>
<evidence type="ECO:0000256" key="3">
    <source>
        <dbReference type="PIRSR" id="PIRSR000112-1"/>
    </source>
</evidence>
<proteinExistence type="predicted"/>